<keyword evidence="3" id="KW-1003">Cell membrane</keyword>
<proteinExistence type="inferred from homology"/>
<evidence type="ECO:0000256" key="5">
    <source>
        <dbReference type="ARBA" id="ARBA00022989"/>
    </source>
</evidence>
<comment type="subcellular location">
    <subcellularLocation>
        <location evidence="1 7">Cell membrane</location>
        <topology evidence="1 7">Multi-pass membrane protein</topology>
    </subcellularLocation>
</comment>
<dbReference type="PANTHER" id="PTHR30193">
    <property type="entry name" value="ABC TRANSPORTER PERMEASE PROTEIN"/>
    <property type="match status" value="1"/>
</dbReference>
<feature type="transmembrane region" description="Helical" evidence="7">
    <location>
        <begin position="206"/>
        <end position="227"/>
    </location>
</feature>
<evidence type="ECO:0000256" key="3">
    <source>
        <dbReference type="ARBA" id="ARBA00022475"/>
    </source>
</evidence>
<protein>
    <submittedName>
        <fullName evidence="9">ABC-type sugar transport system permease subunit</fullName>
    </submittedName>
</protein>
<feature type="transmembrane region" description="Helical" evidence="7">
    <location>
        <begin position="112"/>
        <end position="132"/>
    </location>
</feature>
<feature type="transmembrane region" description="Helical" evidence="7">
    <location>
        <begin position="17"/>
        <end position="40"/>
    </location>
</feature>
<keyword evidence="6 7" id="KW-0472">Membrane</keyword>
<sequence length="294" mass="34202">MTANKFMRAFKKYRNPYLFISPFFLLFIVFQLFPMVWSFFISFTEWNGMGEAKQVGMKNYVTLYHDYMFWDAVKNTFIYWVSAILLIIPLALLISVLLNYRKLRAKTFFKSVTFFPYVCAAVAMGLIFKMMFDYNAGIINELFGFFGAAPVEWMTSISLSKIPVIVLNVWRNTPWFTMIILSGLLSIPEDYYESARIDGANSLQQFFKITLPSLGSILFFCFIILTVDSWNIFTEPFILKGPSTSNISMFQYMYENSFILFKFGYAAAIGYVLTMILFVLSILQFVLMRKQGEV</sequence>
<evidence type="ECO:0000256" key="6">
    <source>
        <dbReference type="ARBA" id="ARBA00023136"/>
    </source>
</evidence>
<evidence type="ECO:0000256" key="2">
    <source>
        <dbReference type="ARBA" id="ARBA00022448"/>
    </source>
</evidence>
<dbReference type="PANTHER" id="PTHR30193:SF37">
    <property type="entry name" value="INNER MEMBRANE ABC TRANSPORTER PERMEASE PROTEIN YCJO"/>
    <property type="match status" value="1"/>
</dbReference>
<accession>A0ABS4ISW0</accession>
<organism evidence="9 10">
    <name type="scientific">Paenibacillus eucommiae</name>
    <dbReference type="NCBI Taxonomy" id="1355755"/>
    <lineage>
        <taxon>Bacteria</taxon>
        <taxon>Bacillati</taxon>
        <taxon>Bacillota</taxon>
        <taxon>Bacilli</taxon>
        <taxon>Bacillales</taxon>
        <taxon>Paenibacillaceae</taxon>
        <taxon>Paenibacillus</taxon>
    </lineage>
</organism>
<dbReference type="SUPFAM" id="SSF161098">
    <property type="entry name" value="MetI-like"/>
    <property type="match status" value="1"/>
</dbReference>
<dbReference type="InterPro" id="IPR051393">
    <property type="entry name" value="ABC_transporter_permease"/>
</dbReference>
<feature type="domain" description="ABC transmembrane type-1" evidence="8">
    <location>
        <begin position="73"/>
        <end position="284"/>
    </location>
</feature>
<dbReference type="InterPro" id="IPR000515">
    <property type="entry name" value="MetI-like"/>
</dbReference>
<dbReference type="InterPro" id="IPR035906">
    <property type="entry name" value="MetI-like_sf"/>
</dbReference>
<evidence type="ECO:0000313" key="9">
    <source>
        <dbReference type="EMBL" id="MBP1990648.1"/>
    </source>
</evidence>
<dbReference type="SUPFAM" id="SSF160964">
    <property type="entry name" value="MalF N-terminal region-like"/>
    <property type="match status" value="1"/>
</dbReference>
<reference evidence="9 10" key="1">
    <citation type="submission" date="2021-03" db="EMBL/GenBank/DDBJ databases">
        <title>Genomic Encyclopedia of Type Strains, Phase IV (KMG-IV): sequencing the most valuable type-strain genomes for metagenomic binning, comparative biology and taxonomic classification.</title>
        <authorList>
            <person name="Goeker M."/>
        </authorList>
    </citation>
    <scope>NUCLEOTIDE SEQUENCE [LARGE SCALE GENOMIC DNA]</scope>
    <source>
        <strain evidence="9 10">DSM 26048</strain>
    </source>
</reference>
<comment type="caution">
    <text evidence="9">The sequence shown here is derived from an EMBL/GenBank/DDBJ whole genome shotgun (WGS) entry which is preliminary data.</text>
</comment>
<evidence type="ECO:0000256" key="7">
    <source>
        <dbReference type="RuleBase" id="RU363032"/>
    </source>
</evidence>
<keyword evidence="10" id="KW-1185">Reference proteome</keyword>
<feature type="transmembrane region" description="Helical" evidence="7">
    <location>
        <begin position="263"/>
        <end position="287"/>
    </location>
</feature>
<name>A0ABS4ISW0_9BACL</name>
<evidence type="ECO:0000256" key="1">
    <source>
        <dbReference type="ARBA" id="ARBA00004651"/>
    </source>
</evidence>
<dbReference type="PROSITE" id="PS50928">
    <property type="entry name" value="ABC_TM1"/>
    <property type="match status" value="1"/>
</dbReference>
<evidence type="ECO:0000256" key="4">
    <source>
        <dbReference type="ARBA" id="ARBA00022692"/>
    </source>
</evidence>
<dbReference type="Pfam" id="PF00528">
    <property type="entry name" value="BPD_transp_1"/>
    <property type="match status" value="1"/>
</dbReference>
<evidence type="ECO:0000313" key="10">
    <source>
        <dbReference type="Proteomes" id="UP001519287"/>
    </source>
</evidence>
<comment type="similarity">
    <text evidence="7">Belongs to the binding-protein-dependent transport system permease family.</text>
</comment>
<dbReference type="CDD" id="cd06261">
    <property type="entry name" value="TM_PBP2"/>
    <property type="match status" value="1"/>
</dbReference>
<gene>
    <name evidence="9" type="ORF">J2Z66_002254</name>
</gene>
<keyword evidence="2 7" id="KW-0813">Transport</keyword>
<dbReference type="EMBL" id="JAGGLB010000005">
    <property type="protein sequence ID" value="MBP1990648.1"/>
    <property type="molecule type" value="Genomic_DNA"/>
</dbReference>
<dbReference type="RefSeq" id="WP_209971395.1">
    <property type="nucleotide sequence ID" value="NZ_JAGGLB010000005.1"/>
</dbReference>
<dbReference type="Gene3D" id="1.10.3720.10">
    <property type="entry name" value="MetI-like"/>
    <property type="match status" value="1"/>
</dbReference>
<feature type="transmembrane region" description="Helical" evidence="7">
    <location>
        <begin position="77"/>
        <end position="100"/>
    </location>
</feature>
<dbReference type="Proteomes" id="UP001519287">
    <property type="component" value="Unassembled WGS sequence"/>
</dbReference>
<keyword evidence="4 7" id="KW-0812">Transmembrane</keyword>
<keyword evidence="9" id="KW-0762">Sugar transport</keyword>
<evidence type="ECO:0000259" key="8">
    <source>
        <dbReference type="PROSITE" id="PS50928"/>
    </source>
</evidence>
<keyword evidence="5 7" id="KW-1133">Transmembrane helix</keyword>